<name>A0A239P7W4_9ACTN</name>
<organism evidence="1 2">
    <name type="scientific">Asanoa hainanensis</name>
    <dbReference type="NCBI Taxonomy" id="560556"/>
    <lineage>
        <taxon>Bacteria</taxon>
        <taxon>Bacillati</taxon>
        <taxon>Actinomycetota</taxon>
        <taxon>Actinomycetes</taxon>
        <taxon>Micromonosporales</taxon>
        <taxon>Micromonosporaceae</taxon>
        <taxon>Asanoa</taxon>
    </lineage>
</organism>
<dbReference type="Pfam" id="PF14559">
    <property type="entry name" value="TPR_19"/>
    <property type="match status" value="1"/>
</dbReference>
<dbReference type="EMBL" id="FZPH01000014">
    <property type="protein sequence ID" value="SNT62698.1"/>
    <property type="molecule type" value="Genomic_DNA"/>
</dbReference>
<proteinExistence type="predicted"/>
<dbReference type="InterPro" id="IPR011990">
    <property type="entry name" value="TPR-like_helical_dom_sf"/>
</dbReference>
<dbReference type="Gene3D" id="1.25.40.10">
    <property type="entry name" value="Tetratricopeptide repeat domain"/>
    <property type="match status" value="1"/>
</dbReference>
<sequence>MTGTLAIAKVLAHCGGSPKAAVTYLVRAVAADPCTAEPWSALEDLRRALPDEVSAVVAAATTVGPVVARAYLSFVDGDMDEAAISLGSVTGFQPEIPWADAPWFGDERFLGTVSAAAFAEGTMRIRDHDRDLRTDAVRANLTPWLTAIDVVCGRDPDPDAMARMAILLRACDRTDASFALCDRADAVRRLAFTEVVRAGTWRHLGNRPETAAAFRRALALDPTNWSLHLDLADLAAEEGDFAEAAALATRGEELEPDDVTMRAAAAAYRARSTGSAADLEAFTELAPQVPDDYRQTLLGYANRT</sequence>
<keyword evidence="2" id="KW-1185">Reference proteome</keyword>
<dbReference type="SUPFAM" id="SSF48452">
    <property type="entry name" value="TPR-like"/>
    <property type="match status" value="1"/>
</dbReference>
<evidence type="ECO:0000313" key="1">
    <source>
        <dbReference type="EMBL" id="SNT62698.1"/>
    </source>
</evidence>
<gene>
    <name evidence="1" type="ORF">SAMN05421812_114155</name>
</gene>
<dbReference type="AlphaFoldDB" id="A0A239P7W4"/>
<evidence type="ECO:0000313" key="2">
    <source>
        <dbReference type="Proteomes" id="UP000198362"/>
    </source>
</evidence>
<dbReference type="Proteomes" id="UP000198362">
    <property type="component" value="Unassembled WGS sequence"/>
</dbReference>
<protein>
    <submittedName>
        <fullName evidence="1">Tetratricopeptide repeat-containing protein</fullName>
    </submittedName>
</protein>
<dbReference type="RefSeq" id="WP_089253863.1">
    <property type="nucleotide sequence ID" value="NZ_FZPH01000014.1"/>
</dbReference>
<accession>A0A239P7W4</accession>
<reference evidence="1 2" key="1">
    <citation type="submission" date="2017-06" db="EMBL/GenBank/DDBJ databases">
        <authorList>
            <person name="Kim H.J."/>
            <person name="Triplett B.A."/>
        </authorList>
    </citation>
    <scope>NUCLEOTIDE SEQUENCE [LARGE SCALE GENOMIC DNA]</scope>
    <source>
        <strain evidence="1 2">CGMCC 4.5593</strain>
    </source>
</reference>